<dbReference type="InterPro" id="IPR036388">
    <property type="entry name" value="WH-like_DNA-bd_sf"/>
</dbReference>
<evidence type="ECO:0000256" key="3">
    <source>
        <dbReference type="ARBA" id="ARBA00023163"/>
    </source>
</evidence>
<dbReference type="EMBL" id="BOMP01000139">
    <property type="protein sequence ID" value="GIE44636.1"/>
    <property type="molecule type" value="Genomic_DNA"/>
</dbReference>
<proteinExistence type="predicted"/>
<dbReference type="InterPro" id="IPR051081">
    <property type="entry name" value="HTH_MetalResp_TranReg"/>
</dbReference>
<reference evidence="5 8" key="2">
    <citation type="submission" date="2021-01" db="EMBL/GenBank/DDBJ databases">
        <title>Whole genome shotgun sequence of Actinoplanes lobatus NBRC 12513.</title>
        <authorList>
            <person name="Komaki H."/>
            <person name="Tamura T."/>
        </authorList>
    </citation>
    <scope>NUCLEOTIDE SEQUENCE [LARGE SCALE GENOMIC DNA]</scope>
    <source>
        <strain evidence="5 8">NBRC 12513</strain>
    </source>
</reference>
<dbReference type="Pfam" id="PF12840">
    <property type="entry name" value="HTH_20"/>
    <property type="match status" value="1"/>
</dbReference>
<keyword evidence="2 6" id="KW-0238">DNA-binding</keyword>
<evidence type="ECO:0000313" key="6">
    <source>
        <dbReference type="EMBL" id="MBB4751140.1"/>
    </source>
</evidence>
<dbReference type="SMART" id="SM00418">
    <property type="entry name" value="HTH_ARSR"/>
    <property type="match status" value="1"/>
</dbReference>
<keyword evidence="1" id="KW-0805">Transcription regulation</keyword>
<dbReference type="EMBL" id="JACHNC010000001">
    <property type="protein sequence ID" value="MBB4751140.1"/>
    <property type="molecule type" value="Genomic_DNA"/>
</dbReference>
<dbReference type="InterPro" id="IPR036390">
    <property type="entry name" value="WH_DNA-bd_sf"/>
</dbReference>
<dbReference type="PANTHER" id="PTHR33154:SF33">
    <property type="entry name" value="TRANSCRIPTIONAL REPRESSOR SDPR"/>
    <property type="match status" value="1"/>
</dbReference>
<dbReference type="GO" id="GO:0003677">
    <property type="term" value="F:DNA binding"/>
    <property type="evidence" value="ECO:0007669"/>
    <property type="project" value="UniProtKB-KW"/>
</dbReference>
<name>A0A7W7MIM9_9ACTN</name>
<evidence type="ECO:0000313" key="5">
    <source>
        <dbReference type="EMBL" id="GIE44636.1"/>
    </source>
</evidence>
<dbReference type="InterPro" id="IPR011991">
    <property type="entry name" value="ArsR-like_HTH"/>
</dbReference>
<evidence type="ECO:0000313" key="8">
    <source>
        <dbReference type="Proteomes" id="UP000631312"/>
    </source>
</evidence>
<dbReference type="GO" id="GO:0003700">
    <property type="term" value="F:DNA-binding transcription factor activity"/>
    <property type="evidence" value="ECO:0007669"/>
    <property type="project" value="InterPro"/>
</dbReference>
<dbReference type="AlphaFoldDB" id="A0A7W7MIM9"/>
<dbReference type="PANTHER" id="PTHR33154">
    <property type="entry name" value="TRANSCRIPTIONAL REGULATOR, ARSR FAMILY"/>
    <property type="match status" value="1"/>
</dbReference>
<sequence>MRDDRDDLVLTEADQFKALGHPLRHRLVLALRQRPATLGQLATALAATKGTVAYHVKVLERAGFVRVAYTRRVRGGVEQYYEPTSERLRIGTGAPVGGDFLVRAALGEMLPADETAPDLTILRHVRLTVAQARALAAGLERFGEQVPDDQGAGRPYGMLLSLYRADIPVLPDDPAG</sequence>
<comment type="caution">
    <text evidence="6">The sequence shown here is derived from an EMBL/GenBank/DDBJ whole genome shotgun (WGS) entry which is preliminary data.</text>
</comment>
<protein>
    <submittedName>
        <fullName evidence="6">DNA-binding transcriptional ArsR family regulator</fullName>
    </submittedName>
</protein>
<dbReference type="Gene3D" id="1.10.10.10">
    <property type="entry name" value="Winged helix-like DNA-binding domain superfamily/Winged helix DNA-binding domain"/>
    <property type="match status" value="1"/>
</dbReference>
<accession>A0A7W7MIM9</accession>
<evidence type="ECO:0000259" key="4">
    <source>
        <dbReference type="SMART" id="SM00418"/>
    </source>
</evidence>
<organism evidence="6 7">
    <name type="scientific">Actinoplanes lobatus</name>
    <dbReference type="NCBI Taxonomy" id="113568"/>
    <lineage>
        <taxon>Bacteria</taxon>
        <taxon>Bacillati</taxon>
        <taxon>Actinomycetota</taxon>
        <taxon>Actinomycetes</taxon>
        <taxon>Micromonosporales</taxon>
        <taxon>Micromonosporaceae</taxon>
        <taxon>Actinoplanes</taxon>
    </lineage>
</organism>
<evidence type="ECO:0000256" key="1">
    <source>
        <dbReference type="ARBA" id="ARBA00023015"/>
    </source>
</evidence>
<dbReference type="SUPFAM" id="SSF46785">
    <property type="entry name" value="Winged helix' DNA-binding domain"/>
    <property type="match status" value="1"/>
</dbReference>
<evidence type="ECO:0000313" key="7">
    <source>
        <dbReference type="Proteomes" id="UP000590511"/>
    </source>
</evidence>
<keyword evidence="8" id="KW-1185">Reference proteome</keyword>
<dbReference type="Proteomes" id="UP000590511">
    <property type="component" value="Unassembled WGS sequence"/>
</dbReference>
<evidence type="ECO:0000256" key="2">
    <source>
        <dbReference type="ARBA" id="ARBA00023125"/>
    </source>
</evidence>
<feature type="domain" description="HTH arsR-type" evidence="4">
    <location>
        <begin position="14"/>
        <end position="99"/>
    </location>
</feature>
<dbReference type="InterPro" id="IPR001845">
    <property type="entry name" value="HTH_ArsR_DNA-bd_dom"/>
</dbReference>
<keyword evidence="3" id="KW-0804">Transcription</keyword>
<gene>
    <name evidence="5" type="ORF">Alo02nite_75340</name>
    <name evidence="6" type="ORF">BJ964_005301</name>
</gene>
<reference evidence="6 7" key="1">
    <citation type="submission" date="2020-08" db="EMBL/GenBank/DDBJ databases">
        <title>Sequencing the genomes of 1000 actinobacteria strains.</title>
        <authorList>
            <person name="Klenk H.-P."/>
        </authorList>
    </citation>
    <scope>NUCLEOTIDE SEQUENCE [LARGE SCALE GENOMIC DNA]</scope>
    <source>
        <strain evidence="6 7">DSM 43150</strain>
    </source>
</reference>
<dbReference type="CDD" id="cd00090">
    <property type="entry name" value="HTH_ARSR"/>
    <property type="match status" value="1"/>
</dbReference>
<dbReference type="Proteomes" id="UP000631312">
    <property type="component" value="Unassembled WGS sequence"/>
</dbReference>
<dbReference type="RefSeq" id="WP_229807398.1">
    <property type="nucleotide sequence ID" value="NZ_BOMP01000139.1"/>
</dbReference>